<dbReference type="CDD" id="cd23158">
    <property type="entry name" value="Prefoldin_UXT"/>
    <property type="match status" value="1"/>
</dbReference>
<dbReference type="InterPro" id="IPR004127">
    <property type="entry name" value="Prefoldin_subunit_alpha"/>
</dbReference>
<evidence type="ECO:0000313" key="2">
    <source>
        <dbReference type="Proteomes" id="UP000694844"/>
    </source>
</evidence>
<dbReference type="RefSeq" id="XP_022296657.1">
    <property type="nucleotide sequence ID" value="XM_022440949.1"/>
</dbReference>
<dbReference type="InterPro" id="IPR003994">
    <property type="entry name" value="UXT"/>
</dbReference>
<dbReference type="SUPFAM" id="SSF46579">
    <property type="entry name" value="Prefoldin"/>
    <property type="match status" value="1"/>
</dbReference>
<dbReference type="AlphaFoldDB" id="A0A8B8AZR5"/>
<dbReference type="FunFam" id="1.10.287.370:FF:000007">
    <property type="entry name" value="UXT isoform 1"/>
    <property type="match status" value="1"/>
</dbReference>
<dbReference type="Proteomes" id="UP000694844">
    <property type="component" value="Chromosome 8"/>
</dbReference>
<dbReference type="NCBIfam" id="TIGR00293">
    <property type="entry name" value="prefoldin subunit alpha"/>
    <property type="match status" value="1"/>
</dbReference>
<organism evidence="2 3">
    <name type="scientific">Crassostrea virginica</name>
    <name type="common">Eastern oyster</name>
    <dbReference type="NCBI Taxonomy" id="6565"/>
    <lineage>
        <taxon>Eukaryota</taxon>
        <taxon>Metazoa</taxon>
        <taxon>Spiralia</taxon>
        <taxon>Lophotrochozoa</taxon>
        <taxon>Mollusca</taxon>
        <taxon>Bivalvia</taxon>
        <taxon>Autobranchia</taxon>
        <taxon>Pteriomorphia</taxon>
        <taxon>Ostreida</taxon>
        <taxon>Ostreoidea</taxon>
        <taxon>Ostreidae</taxon>
        <taxon>Crassostrea</taxon>
    </lineage>
</organism>
<dbReference type="GeneID" id="111106318"/>
<evidence type="ECO:0000313" key="3">
    <source>
        <dbReference type="RefSeq" id="XP_022296657.1"/>
    </source>
</evidence>
<dbReference type="GO" id="GO:0000122">
    <property type="term" value="P:negative regulation of transcription by RNA polymerase II"/>
    <property type="evidence" value="ECO:0007669"/>
    <property type="project" value="InterPro"/>
</dbReference>
<name>A0A8B8AZR5_CRAVI</name>
<gene>
    <name evidence="3" type="primary">LOC111106318</name>
</gene>
<dbReference type="InterPro" id="IPR009053">
    <property type="entry name" value="Prefoldin"/>
</dbReference>
<dbReference type="Pfam" id="PF02996">
    <property type="entry name" value="Prefoldin"/>
    <property type="match status" value="1"/>
</dbReference>
<keyword evidence="2" id="KW-1185">Reference proteome</keyword>
<proteinExistence type="inferred from homology"/>
<dbReference type="GO" id="GO:0016592">
    <property type="term" value="C:mediator complex"/>
    <property type="evidence" value="ECO:0007669"/>
    <property type="project" value="TreeGrafter"/>
</dbReference>
<dbReference type="PRINTS" id="PR01502">
    <property type="entry name" value="UXTPROTEIN"/>
</dbReference>
<dbReference type="PANTHER" id="PTHR13345">
    <property type="entry name" value="MEDIATOR OF RNA POLYMERASE II TRANSCRIPTION SUBUNIT 10"/>
    <property type="match status" value="1"/>
</dbReference>
<evidence type="ECO:0000256" key="1">
    <source>
        <dbReference type="ARBA" id="ARBA00007666"/>
    </source>
</evidence>
<comment type="similarity">
    <text evidence="1">Belongs to the UXT family.</text>
</comment>
<protein>
    <submittedName>
        <fullName evidence="3">Protein UXT-like</fullName>
    </submittedName>
</protein>
<dbReference type="Gene3D" id="1.10.287.370">
    <property type="match status" value="1"/>
</dbReference>
<reference evidence="3" key="1">
    <citation type="submission" date="2025-08" db="UniProtKB">
        <authorList>
            <consortium name="RefSeq"/>
        </authorList>
    </citation>
    <scope>IDENTIFICATION</scope>
    <source>
        <tissue evidence="3">Whole sample</tissue>
    </source>
</reference>
<dbReference type="PANTHER" id="PTHR13345:SF9">
    <property type="entry name" value="PROTEIN UXT"/>
    <property type="match status" value="1"/>
</dbReference>
<accession>A0A8B8AZR5</accession>
<sequence>MKGSNRVVSTFILNMCAESIPSKVVQYEQFLNERLKTDLRQVLDQRDKLYGEVAEYLQLKTVIERVKESNFKTEGLKTKVDLGCNFYVQAHVPDASMIFVSVGYGFFLEMTHDEALSFIEKKVSRINSNIETLTKDAVKIKAHIKLVLQGLQEIQNLDVEPEKPYRDVLS</sequence>
<dbReference type="KEGG" id="cvn:111106318"/>
<dbReference type="OrthoDB" id="433124at2759"/>
<dbReference type="GO" id="GO:0003714">
    <property type="term" value="F:transcription corepressor activity"/>
    <property type="evidence" value="ECO:0007669"/>
    <property type="project" value="InterPro"/>
</dbReference>
<dbReference type="GO" id="GO:0045944">
    <property type="term" value="P:positive regulation of transcription by RNA polymerase II"/>
    <property type="evidence" value="ECO:0007669"/>
    <property type="project" value="TreeGrafter"/>
</dbReference>